<dbReference type="KEGG" id="shd:SUTH_03476"/>
<dbReference type="SUPFAM" id="SSF46785">
    <property type="entry name" value="Winged helix' DNA-binding domain"/>
    <property type="match status" value="1"/>
</dbReference>
<dbReference type="PANTHER" id="PTHR43252:SF4">
    <property type="entry name" value="TRANSCRIPTIONAL REGULATORY PROTEIN"/>
    <property type="match status" value="1"/>
</dbReference>
<dbReference type="Gene3D" id="6.10.140.190">
    <property type="match status" value="1"/>
</dbReference>
<gene>
    <name evidence="3" type="ORF">SUTH_03476</name>
</gene>
<dbReference type="AlphaFoldDB" id="W0SK58"/>
<name>W0SK58_9PROT</name>
<dbReference type="InterPro" id="IPR036390">
    <property type="entry name" value="WH_DNA-bd_sf"/>
</dbReference>
<dbReference type="PANTHER" id="PTHR43252">
    <property type="entry name" value="TRANSCRIPTIONAL REGULATOR YQJI"/>
    <property type="match status" value="1"/>
</dbReference>
<dbReference type="EMBL" id="AP012547">
    <property type="protein sequence ID" value="BAO31246.1"/>
    <property type="molecule type" value="Genomic_DNA"/>
</dbReference>
<dbReference type="InterPro" id="IPR005149">
    <property type="entry name" value="Tscrpt_reg_PadR_N"/>
</dbReference>
<dbReference type="Pfam" id="PF10400">
    <property type="entry name" value="Vir_act_alpha_C"/>
    <property type="match status" value="1"/>
</dbReference>
<evidence type="ECO:0000259" key="1">
    <source>
        <dbReference type="Pfam" id="PF03551"/>
    </source>
</evidence>
<sequence>MALDHALLVSLLEKPSSGYELARRFDRSIGYFWHATHQQIYRVLSRMEAADWIAAEVEAGATAPDRKVFTVTAAGRAELSRWMAEPVEPEGTRDALMVKLRGAAFGDPHALITELEHHRAAHANRLTAYRVIEARDFSGALDPQRALQYMVLKSGLRFELGWLEWCEEALDLLRSIKQVKRRKTK</sequence>
<dbReference type="HOGENOM" id="CLU_089258_1_4_4"/>
<dbReference type="Pfam" id="PF03551">
    <property type="entry name" value="PadR"/>
    <property type="match status" value="1"/>
</dbReference>
<accession>W0SK58</accession>
<feature type="domain" description="Transcription regulator PadR C-terminal" evidence="2">
    <location>
        <begin position="92"/>
        <end position="174"/>
    </location>
</feature>
<evidence type="ECO:0000313" key="3">
    <source>
        <dbReference type="EMBL" id="BAO31246.1"/>
    </source>
</evidence>
<dbReference type="Proteomes" id="UP000031637">
    <property type="component" value="Chromosome"/>
</dbReference>
<dbReference type="InterPro" id="IPR018309">
    <property type="entry name" value="Tscrpt_reg_PadR_C"/>
</dbReference>
<dbReference type="RefSeq" id="WP_041101040.1">
    <property type="nucleotide sequence ID" value="NZ_AP012547.1"/>
</dbReference>
<dbReference type="OrthoDB" id="3186544at2"/>
<dbReference type="InterPro" id="IPR036388">
    <property type="entry name" value="WH-like_DNA-bd_sf"/>
</dbReference>
<organism evidence="3 4">
    <name type="scientific">Sulfuritalea hydrogenivorans sk43H</name>
    <dbReference type="NCBI Taxonomy" id="1223802"/>
    <lineage>
        <taxon>Bacteria</taxon>
        <taxon>Pseudomonadati</taxon>
        <taxon>Pseudomonadota</taxon>
        <taxon>Betaproteobacteria</taxon>
        <taxon>Nitrosomonadales</taxon>
        <taxon>Sterolibacteriaceae</taxon>
        <taxon>Sulfuritalea</taxon>
    </lineage>
</organism>
<dbReference type="STRING" id="1223802.SUTH_03476"/>
<evidence type="ECO:0000313" key="4">
    <source>
        <dbReference type="Proteomes" id="UP000031637"/>
    </source>
</evidence>
<dbReference type="Gene3D" id="1.10.10.10">
    <property type="entry name" value="Winged helix-like DNA-binding domain superfamily/Winged helix DNA-binding domain"/>
    <property type="match status" value="1"/>
</dbReference>
<reference evidence="3 4" key="1">
    <citation type="journal article" date="2014" name="Syst. Appl. Microbiol.">
        <title>Complete genomes of freshwater sulfur oxidizers Sulfuricella denitrificans skB26 and Sulfuritalea hydrogenivorans sk43H: genetic insights into the sulfur oxidation pathway of betaproteobacteria.</title>
        <authorList>
            <person name="Watanabe T."/>
            <person name="Kojima H."/>
            <person name="Fukui M."/>
        </authorList>
    </citation>
    <scope>NUCLEOTIDE SEQUENCE [LARGE SCALE GENOMIC DNA]</scope>
    <source>
        <strain evidence="3">DSM22779</strain>
    </source>
</reference>
<feature type="domain" description="Transcription regulator PadR N-terminal" evidence="1">
    <location>
        <begin position="8"/>
        <end position="80"/>
    </location>
</feature>
<keyword evidence="4" id="KW-1185">Reference proteome</keyword>
<evidence type="ECO:0000259" key="2">
    <source>
        <dbReference type="Pfam" id="PF10400"/>
    </source>
</evidence>
<protein>
    <submittedName>
        <fullName evidence="3">PadR-like family transcriptional regulator</fullName>
    </submittedName>
</protein>
<proteinExistence type="predicted"/>